<protein>
    <submittedName>
        <fullName evidence="1">Uncharacterized protein</fullName>
    </submittedName>
</protein>
<evidence type="ECO:0000313" key="1">
    <source>
        <dbReference type="EMBL" id="QHT96680.1"/>
    </source>
</evidence>
<reference evidence="1" key="1">
    <citation type="journal article" date="2020" name="Nature">
        <title>Giant virus diversity and host interactions through global metagenomics.</title>
        <authorList>
            <person name="Schulz F."/>
            <person name="Roux S."/>
            <person name="Paez-Espino D."/>
            <person name="Jungbluth S."/>
            <person name="Walsh D.A."/>
            <person name="Denef V.J."/>
            <person name="McMahon K.D."/>
            <person name="Konstantinidis K.T."/>
            <person name="Eloe-Fadrosh E.A."/>
            <person name="Kyrpides N.C."/>
            <person name="Woyke T."/>
        </authorList>
    </citation>
    <scope>NUCLEOTIDE SEQUENCE</scope>
    <source>
        <strain evidence="1">GVMAG-M-3300024302-11</strain>
    </source>
</reference>
<accession>A0A6C0IVX2</accession>
<proteinExistence type="predicted"/>
<dbReference type="EMBL" id="MN740263">
    <property type="protein sequence ID" value="QHT96680.1"/>
    <property type="molecule type" value="Genomic_DNA"/>
</dbReference>
<organism evidence="1">
    <name type="scientific">viral metagenome</name>
    <dbReference type="NCBI Taxonomy" id="1070528"/>
    <lineage>
        <taxon>unclassified sequences</taxon>
        <taxon>metagenomes</taxon>
        <taxon>organismal metagenomes</taxon>
    </lineage>
</organism>
<sequence>MKYYINYSLTGGSTESRNTILASRGGAALEDIDNPKHFTNALYYIGFCVNFNIKDTIRDVAKYLAKNFEKERRMRKNQYVYFSCSKDYIENICKANEDDNINFQLIQKFSILFNVNPASFKNEIKKLAGNCIVTIYGHGSNISKGIFMNSNCGQGYIGVEGCGTMNQSDVIIADDINEIGNNNPEKYILILFISCFATLLNETITAKNIITLTPKLCGTYSINYIRETLPEKILLLSDMNFDGVYQITNKTGKENYCFYPDYTLGEEKFKLHASSDDSDNEYEYEEEE</sequence>
<name>A0A6C0IVX2_9ZZZZ</name>
<dbReference type="AlphaFoldDB" id="A0A6C0IVX2"/>